<dbReference type="PROSITE" id="PS01302">
    <property type="entry name" value="UPF0758"/>
    <property type="match status" value="1"/>
</dbReference>
<evidence type="ECO:0000256" key="6">
    <source>
        <dbReference type="ARBA" id="ARBA00023049"/>
    </source>
</evidence>
<dbReference type="PANTHER" id="PTHR30471">
    <property type="entry name" value="DNA REPAIR PROTEIN RADC"/>
    <property type="match status" value="1"/>
</dbReference>
<keyword evidence="10" id="KW-1185">Reference proteome</keyword>
<dbReference type="CDD" id="cd08071">
    <property type="entry name" value="MPN_DUF2466"/>
    <property type="match status" value="1"/>
</dbReference>
<evidence type="ECO:0000313" key="10">
    <source>
        <dbReference type="Proteomes" id="UP000006238"/>
    </source>
</evidence>
<proteinExistence type="inferred from homology"/>
<dbReference type="AlphaFoldDB" id="D4S046"/>
<dbReference type="InterPro" id="IPR037518">
    <property type="entry name" value="MPN"/>
</dbReference>
<keyword evidence="5" id="KW-0862">Zinc</keyword>
<sequence>MQKETYLRKISTEENVLLPYEKCERYGAASLTDVELLAVIIRSGTKDKNCIQVAEELFKLSGNMGILGLKHLTQRDYCSIDGIGKVKSIMFQCIGELSSRISKATMAKRTVFNTSKDAADYCMEELRHLEYECFMVLLLNTKCELINEKILSMGTVNYTCITSREVYRYALSKGAVYIIVVHNHPSGDPTPSREDSLCTKKLKEAGELVGIPLIDHIIIGDNRYISLKEQDMI</sequence>
<evidence type="ECO:0000256" key="4">
    <source>
        <dbReference type="ARBA" id="ARBA00022801"/>
    </source>
</evidence>
<dbReference type="InterPro" id="IPR046778">
    <property type="entry name" value="UPF0758_N"/>
</dbReference>
<evidence type="ECO:0000256" key="3">
    <source>
        <dbReference type="ARBA" id="ARBA00022723"/>
    </source>
</evidence>
<dbReference type="Pfam" id="PF20582">
    <property type="entry name" value="UPF0758_N"/>
    <property type="match status" value="1"/>
</dbReference>
<evidence type="ECO:0000259" key="8">
    <source>
        <dbReference type="PROSITE" id="PS50249"/>
    </source>
</evidence>
<evidence type="ECO:0000256" key="5">
    <source>
        <dbReference type="ARBA" id="ARBA00022833"/>
    </source>
</evidence>
<dbReference type="GO" id="GO:0006508">
    <property type="term" value="P:proteolysis"/>
    <property type="evidence" value="ECO:0007669"/>
    <property type="project" value="UniProtKB-KW"/>
</dbReference>
<dbReference type="Gene3D" id="3.40.140.10">
    <property type="entry name" value="Cytidine Deaminase, domain 2"/>
    <property type="match status" value="1"/>
</dbReference>
<dbReference type="GO" id="GO:0008237">
    <property type="term" value="F:metallopeptidase activity"/>
    <property type="evidence" value="ECO:0007669"/>
    <property type="project" value="UniProtKB-KW"/>
</dbReference>
<dbReference type="Pfam" id="PF04002">
    <property type="entry name" value="RadC"/>
    <property type="match status" value="1"/>
</dbReference>
<keyword evidence="4" id="KW-0378">Hydrolase</keyword>
<comment type="caution">
    <text evidence="9">The sequence shown here is derived from an EMBL/GenBank/DDBJ whole genome shotgun (WGS) entry which is preliminary data.</text>
</comment>
<dbReference type="NCBIfam" id="TIGR00608">
    <property type="entry name" value="radc"/>
    <property type="match status" value="1"/>
</dbReference>
<comment type="similarity">
    <text evidence="1 7">Belongs to the UPF0758 family.</text>
</comment>
<dbReference type="Proteomes" id="UP000006238">
    <property type="component" value="Unassembled WGS sequence"/>
</dbReference>
<dbReference type="PANTHER" id="PTHR30471:SF3">
    <property type="entry name" value="UPF0758 PROTEIN YEES-RELATED"/>
    <property type="match status" value="1"/>
</dbReference>
<keyword evidence="6" id="KW-0482">Metalloprotease</keyword>
<feature type="domain" description="MPN" evidence="8">
    <location>
        <begin position="111"/>
        <end position="233"/>
    </location>
</feature>
<reference evidence="9 10" key="1">
    <citation type="submission" date="2010-02" db="EMBL/GenBank/DDBJ databases">
        <authorList>
            <person name="Weinstock G."/>
            <person name="Sodergren E."/>
            <person name="Clifton S."/>
            <person name="Fulton L."/>
            <person name="Fulton B."/>
            <person name="Courtney L."/>
            <person name="Fronick C."/>
            <person name="Harrison M."/>
            <person name="Strong C."/>
            <person name="Farmer C."/>
            <person name="Delahaunty K."/>
            <person name="Markovic C."/>
            <person name="Hall O."/>
            <person name="Minx P."/>
            <person name="Tomlinson C."/>
            <person name="Mitreva M."/>
            <person name="Nelson J."/>
            <person name="Hou S."/>
            <person name="Wollam A."/>
            <person name="Pepin K.H."/>
            <person name="Johnson M."/>
            <person name="Bhonagiri V."/>
            <person name="Zhang X."/>
            <person name="Suruliraj S."/>
            <person name="Warren W."/>
            <person name="Chinwalla A."/>
            <person name="Mardis E.R."/>
            <person name="Wilson R.K."/>
        </authorList>
    </citation>
    <scope>NUCLEOTIDE SEQUENCE [LARGE SCALE GENOMIC DNA]</scope>
    <source>
        <strain evidence="9 10">DSM 2876</strain>
    </source>
</reference>
<dbReference type="GO" id="GO:0046872">
    <property type="term" value="F:metal ion binding"/>
    <property type="evidence" value="ECO:0007669"/>
    <property type="project" value="UniProtKB-KW"/>
</dbReference>
<dbReference type="STRING" id="45851.BHV86_10425"/>
<dbReference type="InterPro" id="IPR025657">
    <property type="entry name" value="RadC_JAB"/>
</dbReference>
<evidence type="ECO:0000256" key="2">
    <source>
        <dbReference type="ARBA" id="ARBA00022670"/>
    </source>
</evidence>
<evidence type="ECO:0000256" key="1">
    <source>
        <dbReference type="ARBA" id="ARBA00010243"/>
    </source>
</evidence>
<protein>
    <submittedName>
        <fullName evidence="9">DNA repair protein RadC</fullName>
    </submittedName>
</protein>
<organism evidence="9 10">
    <name type="scientific">Eshraghiella crossota DSM 2876</name>
    <dbReference type="NCBI Taxonomy" id="511680"/>
    <lineage>
        <taxon>Bacteria</taxon>
        <taxon>Bacillati</taxon>
        <taxon>Bacillota</taxon>
        <taxon>Clostridia</taxon>
        <taxon>Lachnospirales</taxon>
        <taxon>Lachnospiraceae</taxon>
        <taxon>Eshraghiella</taxon>
    </lineage>
</organism>
<dbReference type="InterPro" id="IPR020891">
    <property type="entry name" value="UPF0758_CS"/>
</dbReference>
<keyword evidence="2" id="KW-0645">Protease</keyword>
<accession>D4S046</accession>
<dbReference type="InterPro" id="IPR001405">
    <property type="entry name" value="UPF0758"/>
</dbReference>
<dbReference type="eggNOG" id="COG2003">
    <property type="taxonomic scope" value="Bacteria"/>
</dbReference>
<dbReference type="NCBIfam" id="NF000642">
    <property type="entry name" value="PRK00024.1"/>
    <property type="match status" value="1"/>
</dbReference>
<evidence type="ECO:0000313" key="9">
    <source>
        <dbReference type="EMBL" id="EFF68194.1"/>
    </source>
</evidence>
<keyword evidence="3" id="KW-0479">Metal-binding</keyword>
<dbReference type="HOGENOM" id="CLU_073529_0_2_9"/>
<gene>
    <name evidence="9" type="primary">radC</name>
    <name evidence="9" type="ORF">BUTYVIB_01462</name>
</gene>
<dbReference type="PROSITE" id="PS50249">
    <property type="entry name" value="MPN"/>
    <property type="match status" value="1"/>
</dbReference>
<dbReference type="EMBL" id="ABWN01000030">
    <property type="protein sequence ID" value="EFF68194.1"/>
    <property type="molecule type" value="Genomic_DNA"/>
</dbReference>
<evidence type="ECO:0000256" key="7">
    <source>
        <dbReference type="RuleBase" id="RU003797"/>
    </source>
</evidence>
<dbReference type="SUPFAM" id="SSF102712">
    <property type="entry name" value="JAB1/MPN domain"/>
    <property type="match status" value="1"/>
</dbReference>
<name>D4S046_9FIRM</name>